<dbReference type="EMBL" id="CP036281">
    <property type="protein sequence ID" value="QDU78589.1"/>
    <property type="molecule type" value="Genomic_DNA"/>
</dbReference>
<protein>
    <submittedName>
        <fullName evidence="1">Uncharacterized protein</fullName>
    </submittedName>
</protein>
<evidence type="ECO:0000313" key="1">
    <source>
        <dbReference type="EMBL" id="QDU78589.1"/>
    </source>
</evidence>
<gene>
    <name evidence="1" type="ORF">Pla110_02930</name>
</gene>
<organism evidence="1 2">
    <name type="scientific">Polystyrenella longa</name>
    <dbReference type="NCBI Taxonomy" id="2528007"/>
    <lineage>
        <taxon>Bacteria</taxon>
        <taxon>Pseudomonadati</taxon>
        <taxon>Planctomycetota</taxon>
        <taxon>Planctomycetia</taxon>
        <taxon>Planctomycetales</taxon>
        <taxon>Planctomycetaceae</taxon>
        <taxon>Polystyrenella</taxon>
    </lineage>
</organism>
<sequence>MNQKHSAQQGRIYFWRHCSPSQSYQDWHFSGTCRGCGNLISIFDELQYDRSDYRTLTLSTPTQKMMVPELRSNRKFSTAQRLRITMIREDQVSSVVYHEEESLLILSVNMTTLEDWRSALQYVIEDTGLYRLDMEADRVWLWPYPPSN</sequence>
<reference evidence="1 2" key="1">
    <citation type="submission" date="2019-02" db="EMBL/GenBank/DDBJ databases">
        <title>Deep-cultivation of Planctomycetes and their phenomic and genomic characterization uncovers novel biology.</title>
        <authorList>
            <person name="Wiegand S."/>
            <person name="Jogler M."/>
            <person name="Boedeker C."/>
            <person name="Pinto D."/>
            <person name="Vollmers J."/>
            <person name="Rivas-Marin E."/>
            <person name="Kohn T."/>
            <person name="Peeters S.H."/>
            <person name="Heuer A."/>
            <person name="Rast P."/>
            <person name="Oberbeckmann S."/>
            <person name="Bunk B."/>
            <person name="Jeske O."/>
            <person name="Meyerdierks A."/>
            <person name="Storesund J.E."/>
            <person name="Kallscheuer N."/>
            <person name="Luecker S."/>
            <person name="Lage O.M."/>
            <person name="Pohl T."/>
            <person name="Merkel B.J."/>
            <person name="Hornburger P."/>
            <person name="Mueller R.-W."/>
            <person name="Bruemmer F."/>
            <person name="Labrenz M."/>
            <person name="Spormann A.M."/>
            <person name="Op den Camp H."/>
            <person name="Overmann J."/>
            <person name="Amann R."/>
            <person name="Jetten M.S.M."/>
            <person name="Mascher T."/>
            <person name="Medema M.H."/>
            <person name="Devos D.P."/>
            <person name="Kaster A.-K."/>
            <person name="Ovreas L."/>
            <person name="Rohde M."/>
            <person name="Galperin M.Y."/>
            <person name="Jogler C."/>
        </authorList>
    </citation>
    <scope>NUCLEOTIDE SEQUENCE [LARGE SCALE GENOMIC DNA]</scope>
    <source>
        <strain evidence="1 2">Pla110</strain>
    </source>
</reference>
<accession>A0A518CH81</accession>
<dbReference type="KEGG" id="plon:Pla110_02930"/>
<proteinExistence type="predicted"/>
<evidence type="ECO:0000313" key="2">
    <source>
        <dbReference type="Proteomes" id="UP000317178"/>
    </source>
</evidence>
<dbReference type="Proteomes" id="UP000317178">
    <property type="component" value="Chromosome"/>
</dbReference>
<dbReference type="AlphaFoldDB" id="A0A518CH81"/>
<name>A0A518CH81_9PLAN</name>
<keyword evidence="2" id="KW-1185">Reference proteome</keyword>